<reference evidence="4" key="3">
    <citation type="submission" date="2025-04" db="UniProtKB">
        <authorList>
            <consortium name="RefSeq"/>
        </authorList>
    </citation>
    <scope>IDENTIFICATION</scope>
    <source>
        <strain evidence="4">CBS 304.34</strain>
    </source>
</reference>
<evidence type="ECO:0000313" key="4">
    <source>
        <dbReference type="RefSeq" id="XP_033573870.1"/>
    </source>
</evidence>
<accession>A0A6A6YDL3</accession>
<dbReference type="Proteomes" id="UP000504636">
    <property type="component" value="Unplaced"/>
</dbReference>
<sequence length="99" mass="10941">MVGVACLAAVGRGLGRVFQHAGGASSLCHLEVFASQLLLRLRLSLPLQPLFKPSLFYYSLAPLLHCKHSPSVQSGHIWPPPTIDQHRRQPLFHPRDSPN</sequence>
<dbReference type="RefSeq" id="XP_033573870.1">
    <property type="nucleotide sequence ID" value="XM_033728990.1"/>
</dbReference>
<dbReference type="GeneID" id="54469883"/>
<evidence type="ECO:0000313" key="2">
    <source>
        <dbReference type="EMBL" id="KAF2806906.1"/>
    </source>
</evidence>
<feature type="region of interest" description="Disordered" evidence="1">
    <location>
        <begin position="76"/>
        <end position="99"/>
    </location>
</feature>
<gene>
    <name evidence="2 4" type="ORF">BDZ99DRAFT_87934</name>
</gene>
<evidence type="ECO:0000256" key="1">
    <source>
        <dbReference type="SAM" id="MobiDB-lite"/>
    </source>
</evidence>
<reference evidence="4" key="2">
    <citation type="submission" date="2020-04" db="EMBL/GenBank/DDBJ databases">
        <authorList>
            <consortium name="NCBI Genome Project"/>
        </authorList>
    </citation>
    <scope>NUCLEOTIDE SEQUENCE</scope>
    <source>
        <strain evidence="4">CBS 304.34</strain>
    </source>
</reference>
<dbReference type="AlphaFoldDB" id="A0A6A6YDL3"/>
<name>A0A6A6YDL3_9PEZI</name>
<organism evidence="2">
    <name type="scientific">Mytilinidion resinicola</name>
    <dbReference type="NCBI Taxonomy" id="574789"/>
    <lineage>
        <taxon>Eukaryota</taxon>
        <taxon>Fungi</taxon>
        <taxon>Dikarya</taxon>
        <taxon>Ascomycota</taxon>
        <taxon>Pezizomycotina</taxon>
        <taxon>Dothideomycetes</taxon>
        <taxon>Pleosporomycetidae</taxon>
        <taxon>Mytilinidiales</taxon>
        <taxon>Mytilinidiaceae</taxon>
        <taxon>Mytilinidion</taxon>
    </lineage>
</organism>
<protein>
    <submittedName>
        <fullName evidence="2 4">Uncharacterized protein</fullName>
    </submittedName>
</protein>
<evidence type="ECO:0000313" key="3">
    <source>
        <dbReference type="Proteomes" id="UP000504636"/>
    </source>
</evidence>
<proteinExistence type="predicted"/>
<dbReference type="EMBL" id="MU003706">
    <property type="protein sequence ID" value="KAF2806906.1"/>
    <property type="molecule type" value="Genomic_DNA"/>
</dbReference>
<reference evidence="2 4" key="1">
    <citation type="journal article" date="2020" name="Stud. Mycol.">
        <title>101 Dothideomycetes genomes: a test case for predicting lifestyles and emergence of pathogens.</title>
        <authorList>
            <person name="Haridas S."/>
            <person name="Albert R."/>
            <person name="Binder M."/>
            <person name="Bloem J."/>
            <person name="Labutti K."/>
            <person name="Salamov A."/>
            <person name="Andreopoulos B."/>
            <person name="Baker S."/>
            <person name="Barry K."/>
            <person name="Bills G."/>
            <person name="Bluhm B."/>
            <person name="Cannon C."/>
            <person name="Castanera R."/>
            <person name="Culley D."/>
            <person name="Daum C."/>
            <person name="Ezra D."/>
            <person name="Gonzalez J."/>
            <person name="Henrissat B."/>
            <person name="Kuo A."/>
            <person name="Liang C."/>
            <person name="Lipzen A."/>
            <person name="Lutzoni F."/>
            <person name="Magnuson J."/>
            <person name="Mondo S."/>
            <person name="Nolan M."/>
            <person name="Ohm R."/>
            <person name="Pangilinan J."/>
            <person name="Park H.-J."/>
            <person name="Ramirez L."/>
            <person name="Alfaro M."/>
            <person name="Sun H."/>
            <person name="Tritt A."/>
            <person name="Yoshinaga Y."/>
            <person name="Zwiers L.-H."/>
            <person name="Turgeon B."/>
            <person name="Goodwin S."/>
            <person name="Spatafora J."/>
            <person name="Crous P."/>
            <person name="Grigoriev I."/>
        </authorList>
    </citation>
    <scope>NUCLEOTIDE SEQUENCE</scope>
    <source>
        <strain evidence="2 4">CBS 304.34</strain>
    </source>
</reference>
<keyword evidence="3" id="KW-1185">Reference proteome</keyword>